<comment type="caution">
    <text evidence="1">The sequence shown here is derived from an EMBL/GenBank/DDBJ whole genome shotgun (WGS) entry which is preliminary data.</text>
</comment>
<evidence type="ECO:0000313" key="1">
    <source>
        <dbReference type="EMBL" id="MBB4138403.1"/>
    </source>
</evidence>
<evidence type="ECO:0000313" key="2">
    <source>
        <dbReference type="Proteomes" id="UP000549113"/>
    </source>
</evidence>
<sequence>MTRFAIDAHTAVRLVRDERTLNGAHALVGPAILRSHAMAALYREVRAGRLDEAEGRRVLEGIAALKIRLLGDRVSRSSAWKIAAGLDWDDPAPAEYLAVAVLQADALITDDPVLIAGAGELVRAQYDDLFR</sequence>
<gene>
    <name evidence="1" type="ORF">BKA10_000197</name>
</gene>
<organism evidence="1 2">
    <name type="scientific">Microbacterium invictum</name>
    <dbReference type="NCBI Taxonomy" id="515415"/>
    <lineage>
        <taxon>Bacteria</taxon>
        <taxon>Bacillati</taxon>
        <taxon>Actinomycetota</taxon>
        <taxon>Actinomycetes</taxon>
        <taxon>Micrococcales</taxon>
        <taxon>Microbacteriaceae</taxon>
        <taxon>Microbacterium</taxon>
    </lineage>
</organism>
<protein>
    <submittedName>
        <fullName evidence="1">Nucleic acid-binding protein</fullName>
    </submittedName>
</protein>
<dbReference type="Proteomes" id="UP000549113">
    <property type="component" value="Unassembled WGS sequence"/>
</dbReference>
<keyword evidence="2" id="KW-1185">Reference proteome</keyword>
<dbReference type="RefSeq" id="WP_183498135.1">
    <property type="nucleotide sequence ID" value="NZ_BAABCO010000003.1"/>
</dbReference>
<dbReference type="AlphaFoldDB" id="A0AA40SLG1"/>
<accession>A0AA40SLG1</accession>
<name>A0AA40SLG1_9MICO</name>
<dbReference type="Gene3D" id="3.40.50.1010">
    <property type="entry name" value="5'-nuclease"/>
    <property type="match status" value="1"/>
</dbReference>
<reference evidence="1 2" key="1">
    <citation type="submission" date="2020-08" db="EMBL/GenBank/DDBJ databases">
        <title>Sequencing the genomes of 1000 actinobacteria strains.</title>
        <authorList>
            <person name="Klenk H.-P."/>
        </authorList>
    </citation>
    <scope>NUCLEOTIDE SEQUENCE [LARGE SCALE GENOMIC DNA]</scope>
    <source>
        <strain evidence="1 2">DSM 19600</strain>
    </source>
</reference>
<dbReference type="EMBL" id="JACIFH010000001">
    <property type="protein sequence ID" value="MBB4138403.1"/>
    <property type="molecule type" value="Genomic_DNA"/>
</dbReference>
<proteinExistence type="predicted"/>